<keyword evidence="3" id="KW-1133">Transmembrane helix</keyword>
<keyword evidence="7" id="KW-1185">Reference proteome</keyword>
<comment type="subcellular location">
    <subcellularLocation>
        <location evidence="1">Membrane</location>
        <topology evidence="1">Multi-pass membrane protein</topology>
    </subcellularLocation>
</comment>
<dbReference type="GO" id="GO:0005741">
    <property type="term" value="C:mitochondrial outer membrane"/>
    <property type="evidence" value="ECO:0007669"/>
    <property type="project" value="TreeGrafter"/>
</dbReference>
<evidence type="ECO:0000256" key="3">
    <source>
        <dbReference type="ARBA" id="ARBA00022989"/>
    </source>
</evidence>
<evidence type="ECO:0000256" key="2">
    <source>
        <dbReference type="ARBA" id="ARBA00022692"/>
    </source>
</evidence>
<comment type="caution">
    <text evidence="6">The sequence shown here is derived from an EMBL/GenBank/DDBJ whole genome shotgun (WGS) entry which is preliminary data.</text>
</comment>
<gene>
    <name evidence="6" type="ORF">TD95_004712</name>
</gene>
<evidence type="ECO:0000313" key="6">
    <source>
        <dbReference type="EMBL" id="KKA29082.1"/>
    </source>
</evidence>
<dbReference type="InterPro" id="IPR051668">
    <property type="entry name" value="ATG33"/>
</dbReference>
<sequence length="202" mass="21534">MIICRVFRIFMAPARMAILKFVGTVSLGLLTGMSYALTTITIPSILSLPSASAATKALASLTTLTQKLALLSRLSTAAFLLAYATAPRTQRHPYLAYTSLLAAASGAAHLISPLVFGEASVPMRAKKTRMQQQQQKSLEASYEDLGSSGYTGEEVVDEIEVNGEEVQVLAQNYVKTRVVETGFASLAFALSVVGIWGDGARV</sequence>
<evidence type="ECO:0000256" key="1">
    <source>
        <dbReference type="ARBA" id="ARBA00004141"/>
    </source>
</evidence>
<accession>A0A0F4ZEX9</accession>
<dbReference type="EMBL" id="LAEV01001007">
    <property type="protein sequence ID" value="KKA29082.1"/>
    <property type="molecule type" value="Genomic_DNA"/>
</dbReference>
<dbReference type="GO" id="GO:0000422">
    <property type="term" value="P:autophagy of mitochondrion"/>
    <property type="evidence" value="ECO:0007669"/>
    <property type="project" value="TreeGrafter"/>
</dbReference>
<evidence type="ECO:0000313" key="7">
    <source>
        <dbReference type="Proteomes" id="UP000033483"/>
    </source>
</evidence>
<evidence type="ECO:0000256" key="4">
    <source>
        <dbReference type="ARBA" id="ARBA00023136"/>
    </source>
</evidence>
<dbReference type="GO" id="GO:0016236">
    <property type="term" value="P:macroautophagy"/>
    <property type="evidence" value="ECO:0007669"/>
    <property type="project" value="TreeGrafter"/>
</dbReference>
<keyword evidence="2" id="KW-0812">Transmembrane</keyword>
<organism evidence="6 7">
    <name type="scientific">Thielaviopsis punctulata</name>
    <dbReference type="NCBI Taxonomy" id="72032"/>
    <lineage>
        <taxon>Eukaryota</taxon>
        <taxon>Fungi</taxon>
        <taxon>Dikarya</taxon>
        <taxon>Ascomycota</taxon>
        <taxon>Pezizomycotina</taxon>
        <taxon>Sordariomycetes</taxon>
        <taxon>Hypocreomycetidae</taxon>
        <taxon>Microascales</taxon>
        <taxon>Ceratocystidaceae</taxon>
        <taxon>Thielaviopsis</taxon>
    </lineage>
</organism>
<dbReference type="PANTHER" id="PTHR37278:SF1">
    <property type="entry name" value="AUTOPHAGY-RELATED PROTEIN 33-RELATED"/>
    <property type="match status" value="1"/>
</dbReference>
<dbReference type="OrthoDB" id="5336366at2759"/>
<keyword evidence="4" id="KW-0472">Membrane</keyword>
<comment type="similarity">
    <text evidence="5">Belongs to the ATG33 family.</text>
</comment>
<feature type="non-terminal residue" evidence="6">
    <location>
        <position position="202"/>
    </location>
</feature>
<proteinExistence type="inferred from homology"/>
<evidence type="ECO:0000256" key="5">
    <source>
        <dbReference type="ARBA" id="ARBA00038013"/>
    </source>
</evidence>
<reference evidence="6 7" key="1">
    <citation type="submission" date="2015-03" db="EMBL/GenBank/DDBJ databases">
        <authorList>
            <person name="Radwan O."/>
            <person name="Al-Naeli F.A."/>
            <person name="Rendon G.A."/>
            <person name="Fields C."/>
        </authorList>
    </citation>
    <scope>NUCLEOTIDE SEQUENCE [LARGE SCALE GENOMIC DNA]</scope>
    <source>
        <strain evidence="6">CR-DP1</strain>
    </source>
</reference>
<name>A0A0F4ZEX9_9PEZI</name>
<protein>
    <submittedName>
        <fullName evidence="6">Uncharacterized protein</fullName>
    </submittedName>
</protein>
<dbReference type="AlphaFoldDB" id="A0A0F4ZEX9"/>
<dbReference type="Proteomes" id="UP000033483">
    <property type="component" value="Unassembled WGS sequence"/>
</dbReference>
<dbReference type="PANTHER" id="PTHR37278">
    <property type="entry name" value="AUTOPHAGY-RELATED PROTEIN 33-RELATED"/>
    <property type="match status" value="1"/>
</dbReference>